<dbReference type="Proteomes" id="UP001221898">
    <property type="component" value="Unassembled WGS sequence"/>
</dbReference>
<dbReference type="EMBL" id="JAINUG010000102">
    <property type="protein sequence ID" value="KAJ8396868.1"/>
    <property type="molecule type" value="Genomic_DNA"/>
</dbReference>
<protein>
    <submittedName>
        <fullName evidence="2">Uncharacterized protein</fullName>
    </submittedName>
</protein>
<evidence type="ECO:0000313" key="2">
    <source>
        <dbReference type="EMBL" id="KAJ8396868.1"/>
    </source>
</evidence>
<name>A0AAD7WHD3_9TELE</name>
<reference evidence="2" key="1">
    <citation type="journal article" date="2023" name="Science">
        <title>Genome structures resolve the early diversification of teleost fishes.</title>
        <authorList>
            <person name="Parey E."/>
            <person name="Louis A."/>
            <person name="Montfort J."/>
            <person name="Bouchez O."/>
            <person name="Roques C."/>
            <person name="Iampietro C."/>
            <person name="Lluch J."/>
            <person name="Castinel A."/>
            <person name="Donnadieu C."/>
            <person name="Desvignes T."/>
            <person name="Floi Bucao C."/>
            <person name="Jouanno E."/>
            <person name="Wen M."/>
            <person name="Mejri S."/>
            <person name="Dirks R."/>
            <person name="Jansen H."/>
            <person name="Henkel C."/>
            <person name="Chen W.J."/>
            <person name="Zahm M."/>
            <person name="Cabau C."/>
            <person name="Klopp C."/>
            <person name="Thompson A.W."/>
            <person name="Robinson-Rechavi M."/>
            <person name="Braasch I."/>
            <person name="Lecointre G."/>
            <person name="Bobe J."/>
            <person name="Postlethwait J.H."/>
            <person name="Berthelot C."/>
            <person name="Roest Crollius H."/>
            <person name="Guiguen Y."/>
        </authorList>
    </citation>
    <scope>NUCLEOTIDE SEQUENCE</scope>
    <source>
        <strain evidence="2">NC1722</strain>
    </source>
</reference>
<feature type="compositionally biased region" description="Pro residues" evidence="1">
    <location>
        <begin position="142"/>
        <end position="154"/>
    </location>
</feature>
<evidence type="ECO:0000313" key="3">
    <source>
        <dbReference type="Proteomes" id="UP001221898"/>
    </source>
</evidence>
<accession>A0AAD7WHD3</accession>
<comment type="caution">
    <text evidence="2">The sequence shown here is derived from an EMBL/GenBank/DDBJ whole genome shotgun (WGS) entry which is preliminary data.</text>
</comment>
<evidence type="ECO:0000256" key="1">
    <source>
        <dbReference type="SAM" id="MobiDB-lite"/>
    </source>
</evidence>
<sequence length="161" mass="17368">MDILIREACLQILLSRRPLVPISFLFSNASTFNLYTKGGGRPRVQGLSRSQKRPITAGSSIPHNRGQGARDTRPLRCLTSPPPQSPRDRFPITPLFIASSNKTNRCSCTLCCERPRDGEGLWGSGVAQEATLTCPSPRRLPEPGPPGAGPPVPPTTAELLS</sequence>
<keyword evidence="3" id="KW-1185">Reference proteome</keyword>
<gene>
    <name evidence="2" type="ORF">AAFF_G00011910</name>
</gene>
<proteinExistence type="predicted"/>
<organism evidence="2 3">
    <name type="scientific">Aldrovandia affinis</name>
    <dbReference type="NCBI Taxonomy" id="143900"/>
    <lineage>
        <taxon>Eukaryota</taxon>
        <taxon>Metazoa</taxon>
        <taxon>Chordata</taxon>
        <taxon>Craniata</taxon>
        <taxon>Vertebrata</taxon>
        <taxon>Euteleostomi</taxon>
        <taxon>Actinopterygii</taxon>
        <taxon>Neopterygii</taxon>
        <taxon>Teleostei</taxon>
        <taxon>Notacanthiformes</taxon>
        <taxon>Halosauridae</taxon>
        <taxon>Aldrovandia</taxon>
    </lineage>
</organism>
<dbReference type="AlphaFoldDB" id="A0AAD7WHD3"/>
<feature type="region of interest" description="Disordered" evidence="1">
    <location>
        <begin position="134"/>
        <end position="161"/>
    </location>
</feature>
<feature type="region of interest" description="Disordered" evidence="1">
    <location>
        <begin position="40"/>
        <end position="91"/>
    </location>
</feature>